<evidence type="ECO:0000256" key="8">
    <source>
        <dbReference type="ARBA" id="ARBA00023014"/>
    </source>
</evidence>
<organism evidence="11 12">
    <name type="scientific">Rhizobium lusitanum</name>
    <dbReference type="NCBI Taxonomy" id="293958"/>
    <lineage>
        <taxon>Bacteria</taxon>
        <taxon>Pseudomonadati</taxon>
        <taxon>Pseudomonadota</taxon>
        <taxon>Alphaproteobacteria</taxon>
        <taxon>Hyphomicrobiales</taxon>
        <taxon>Rhizobiaceae</taxon>
        <taxon>Rhizobium/Agrobacterium group</taxon>
        <taxon>Rhizobium</taxon>
    </lineage>
</organism>
<dbReference type="SUPFAM" id="SSF52141">
    <property type="entry name" value="Uracil-DNA glycosylase-like"/>
    <property type="match status" value="1"/>
</dbReference>
<reference evidence="11 12" key="1">
    <citation type="submission" date="2016-08" db="EMBL/GenBank/DDBJ databases">
        <authorList>
            <person name="Seilhamer J.J."/>
        </authorList>
    </citation>
    <scope>NUCLEOTIDE SEQUENCE [LARGE SCALE GENOMIC DNA]</scope>
    <source>
        <strain evidence="11 12">P1-7</strain>
    </source>
</reference>
<dbReference type="EMBL" id="FMAF01000007">
    <property type="protein sequence ID" value="SCB32199.1"/>
    <property type="molecule type" value="Genomic_DNA"/>
</dbReference>
<feature type="domain" description="Uracil-DNA glycosylase-like" evidence="10">
    <location>
        <begin position="48"/>
        <end position="208"/>
    </location>
</feature>
<name>A0A1C3VWP6_9HYPH</name>
<dbReference type="InterPro" id="IPR051536">
    <property type="entry name" value="UDG_Type-4/5"/>
</dbReference>
<keyword evidence="7" id="KW-0408">Iron</keyword>
<dbReference type="OrthoDB" id="5290748at2"/>
<evidence type="ECO:0000256" key="9">
    <source>
        <dbReference type="ARBA" id="ARBA00023204"/>
    </source>
</evidence>
<evidence type="ECO:0000256" key="7">
    <source>
        <dbReference type="ARBA" id="ARBA00023004"/>
    </source>
</evidence>
<dbReference type="AlphaFoldDB" id="A0A1C3VWP6"/>
<dbReference type="NCBIfam" id="TIGR03914">
    <property type="entry name" value="UDG_fam_dom"/>
    <property type="match status" value="1"/>
</dbReference>
<comment type="similarity">
    <text evidence="1">Belongs to the uracil-DNA glycosylase (UDG) superfamily. Type 4 (UDGa) family.</text>
</comment>
<dbReference type="Gene3D" id="3.40.470.10">
    <property type="entry name" value="Uracil-DNA glycosylase-like domain"/>
    <property type="match status" value="1"/>
</dbReference>
<protein>
    <recommendedName>
        <fullName evidence="2">Type-4 uracil-DNA glycosylase</fullName>
    </recommendedName>
</protein>
<evidence type="ECO:0000313" key="11">
    <source>
        <dbReference type="EMBL" id="SCB32199.1"/>
    </source>
</evidence>
<evidence type="ECO:0000256" key="2">
    <source>
        <dbReference type="ARBA" id="ARBA00019403"/>
    </source>
</evidence>
<dbReference type="PANTHER" id="PTHR33693:SF9">
    <property type="entry name" value="TYPE-4 URACIL-DNA GLYCOSYLASE"/>
    <property type="match status" value="1"/>
</dbReference>
<keyword evidence="5" id="KW-0227">DNA damage</keyword>
<dbReference type="NCBIfam" id="TIGR00758">
    <property type="entry name" value="UDG_fam4"/>
    <property type="match status" value="1"/>
</dbReference>
<evidence type="ECO:0000313" key="12">
    <source>
        <dbReference type="Proteomes" id="UP000199205"/>
    </source>
</evidence>
<evidence type="ECO:0000256" key="3">
    <source>
        <dbReference type="ARBA" id="ARBA00022485"/>
    </source>
</evidence>
<dbReference type="GO" id="GO:0006281">
    <property type="term" value="P:DNA repair"/>
    <property type="evidence" value="ECO:0007669"/>
    <property type="project" value="UniProtKB-KW"/>
</dbReference>
<dbReference type="RefSeq" id="WP_092574229.1">
    <property type="nucleotide sequence ID" value="NZ_FMAF01000007.1"/>
</dbReference>
<gene>
    <name evidence="11" type="ORF">GA0061101_10735</name>
</gene>
<dbReference type="SMART" id="SM00986">
    <property type="entry name" value="UDG"/>
    <property type="match status" value="1"/>
</dbReference>
<evidence type="ECO:0000256" key="5">
    <source>
        <dbReference type="ARBA" id="ARBA00022763"/>
    </source>
</evidence>
<dbReference type="CDD" id="cd10030">
    <property type="entry name" value="UDG-F4_TTUDGA_SPO1dp_like"/>
    <property type="match status" value="1"/>
</dbReference>
<evidence type="ECO:0000256" key="6">
    <source>
        <dbReference type="ARBA" id="ARBA00022801"/>
    </source>
</evidence>
<keyword evidence="6" id="KW-0378">Hydrolase</keyword>
<sequence length="216" mass="24172">MLEKLPLSITGPSLARDHAEAATLDDLRRDADACMRCDLYRDATHLVFGEGPQNAEIVLVGEQPGDKEDLAGKPFVGPAGRLLDQCLEEADVDRGRCYVTNAVKHFKYQMRGKKRLHARPNAGEVQRCAWWLGAELELLKPRLVVALGATAVSSLLGSKIKVMRDRGHIIRPAGEVDILVTIHPSALLRIREPDEKERSRLAFIRDLKKIRSFLRH</sequence>
<evidence type="ECO:0000256" key="1">
    <source>
        <dbReference type="ARBA" id="ARBA00006521"/>
    </source>
</evidence>
<accession>A0A1C3VWP6</accession>
<evidence type="ECO:0000259" key="10">
    <source>
        <dbReference type="SMART" id="SM00986"/>
    </source>
</evidence>
<dbReference type="InterPro" id="IPR036895">
    <property type="entry name" value="Uracil-DNA_glycosylase-like_sf"/>
</dbReference>
<dbReference type="GO" id="GO:0046872">
    <property type="term" value="F:metal ion binding"/>
    <property type="evidence" value="ECO:0007669"/>
    <property type="project" value="UniProtKB-KW"/>
</dbReference>
<dbReference type="SMART" id="SM00987">
    <property type="entry name" value="UreE_C"/>
    <property type="match status" value="1"/>
</dbReference>
<keyword evidence="9" id="KW-0234">DNA repair</keyword>
<dbReference type="Proteomes" id="UP000199205">
    <property type="component" value="Unassembled WGS sequence"/>
</dbReference>
<dbReference type="Pfam" id="PF03167">
    <property type="entry name" value="UDG"/>
    <property type="match status" value="1"/>
</dbReference>
<keyword evidence="8" id="KW-0411">Iron-sulfur</keyword>
<dbReference type="PANTHER" id="PTHR33693">
    <property type="entry name" value="TYPE-5 URACIL-DNA GLYCOSYLASE"/>
    <property type="match status" value="1"/>
</dbReference>
<keyword evidence="4" id="KW-0479">Metal-binding</keyword>
<dbReference type="InterPro" id="IPR005122">
    <property type="entry name" value="Uracil-DNA_glycosylase-like"/>
</dbReference>
<keyword evidence="3" id="KW-0004">4Fe-4S</keyword>
<evidence type="ECO:0000256" key="4">
    <source>
        <dbReference type="ARBA" id="ARBA00022723"/>
    </source>
</evidence>
<dbReference type="GO" id="GO:0097506">
    <property type="term" value="F:deaminated base DNA N-glycosylase activity"/>
    <property type="evidence" value="ECO:0007669"/>
    <property type="project" value="UniProtKB-ARBA"/>
</dbReference>
<proteinExistence type="inferred from homology"/>
<dbReference type="GO" id="GO:0051539">
    <property type="term" value="F:4 iron, 4 sulfur cluster binding"/>
    <property type="evidence" value="ECO:0007669"/>
    <property type="project" value="UniProtKB-KW"/>
</dbReference>
<dbReference type="InterPro" id="IPR005273">
    <property type="entry name" value="Ura-DNA_glyco_family4"/>
</dbReference>